<dbReference type="Gene3D" id="3.40.50.300">
    <property type="entry name" value="P-loop containing nucleotide triphosphate hydrolases"/>
    <property type="match status" value="1"/>
</dbReference>
<dbReference type="PANTHER" id="PTHR23073">
    <property type="entry name" value="26S PROTEASOME REGULATORY SUBUNIT"/>
    <property type="match status" value="1"/>
</dbReference>
<evidence type="ECO:0000313" key="6">
    <source>
        <dbReference type="EMBL" id="EER10677.1"/>
    </source>
</evidence>
<dbReference type="AlphaFoldDB" id="C5KXF3"/>
<dbReference type="SUPFAM" id="SSF52540">
    <property type="entry name" value="P-loop containing nucleoside triphosphate hydrolases"/>
    <property type="match status" value="1"/>
</dbReference>
<dbReference type="GO" id="GO:0016887">
    <property type="term" value="F:ATP hydrolysis activity"/>
    <property type="evidence" value="ECO:0007669"/>
    <property type="project" value="InterPro"/>
</dbReference>
<reference evidence="6 7" key="1">
    <citation type="submission" date="2008-07" db="EMBL/GenBank/DDBJ databases">
        <authorList>
            <person name="El-Sayed N."/>
            <person name="Caler E."/>
            <person name="Inman J."/>
            <person name="Amedeo P."/>
            <person name="Hass B."/>
            <person name="Wortman J."/>
        </authorList>
    </citation>
    <scope>NUCLEOTIDE SEQUENCE [LARGE SCALE GENOMIC DNA]</scope>
    <source>
        <strain evidence="7">ATCC 50983 / TXsc</strain>
    </source>
</reference>
<dbReference type="CDD" id="cd19481">
    <property type="entry name" value="RecA-like_protease"/>
    <property type="match status" value="1"/>
</dbReference>
<dbReference type="GeneID" id="9038912"/>
<keyword evidence="7" id="KW-1185">Reference proteome</keyword>
<dbReference type="SMART" id="SM00382">
    <property type="entry name" value="AAA"/>
    <property type="match status" value="1"/>
</dbReference>
<sequence>MWASTARVLSDQLSSLPSRLSTRRSSSRRSKISPLASSSLCLASAAASLVALTTTSSSSTVLCEEVPDKKARLGIQDAERYISSVVPHRPHSAGSSFDVVQRGGTDVLKWQYYSDNGADLFYALVDVLMSITSGEEEGDVRVTKLDGYCTPPPRKLADIQVVFGQPEKPRATLDVYSNYQEGTGRMVTTWELSRPTGQLTRNDVDVLLRGLTEHAVYRPRRYSGTVDQDSDIGRAFAELFDQVSMNEDGPQEGGARQRRAPQNESSREKAKRELEEMGIDVILPPEEGTTSDDDVWKGLVGYPQTKARVEETVLLQLRHPDLFKRIAEGTRGKAAPANKPKVVLFEGPPGTGKTSAARCIAAGCGIPLVYVPLEALLSKWYGESEKHLSKVFQLARDLVQEDCKEGSGVIVFVDEVDTLASSRDDPSGMHEASKRVLSVLLRELDGFSTPGKASAMLIAATNRKQDLDQAFVSRIDTSVEFALPDEASRAAIFGLYARQLSQKDCEQLAKVSSGLSGRNIKDACQDAERRWAAARFRELSKEK</sequence>
<dbReference type="InterPro" id="IPR003593">
    <property type="entry name" value="AAA+_ATPase"/>
</dbReference>
<evidence type="ECO:0000256" key="3">
    <source>
        <dbReference type="ARBA" id="ARBA00022840"/>
    </source>
</evidence>
<dbReference type="RefSeq" id="XP_002778882.1">
    <property type="nucleotide sequence ID" value="XM_002778836.1"/>
</dbReference>
<dbReference type="OrthoDB" id="5925at2759"/>
<evidence type="ECO:0000313" key="7">
    <source>
        <dbReference type="Proteomes" id="UP000007800"/>
    </source>
</evidence>
<dbReference type="GO" id="GO:0000502">
    <property type="term" value="C:proteasome complex"/>
    <property type="evidence" value="ECO:0007669"/>
    <property type="project" value="UniProtKB-KW"/>
</dbReference>
<dbReference type="InterPro" id="IPR050221">
    <property type="entry name" value="26S_Proteasome_ATPase"/>
</dbReference>
<protein>
    <submittedName>
        <fullName evidence="6">26S proteasome regulatory subunit 7, putative</fullName>
    </submittedName>
</protein>
<dbReference type="OMA" id="PSEDVWE"/>
<dbReference type="InterPro" id="IPR003959">
    <property type="entry name" value="ATPase_AAA_core"/>
</dbReference>
<dbReference type="InterPro" id="IPR027417">
    <property type="entry name" value="P-loop_NTPase"/>
</dbReference>
<name>C5KXF3_PERM5</name>
<keyword evidence="2" id="KW-0547">Nucleotide-binding</keyword>
<feature type="region of interest" description="Disordered" evidence="4">
    <location>
        <begin position="245"/>
        <end position="272"/>
    </location>
</feature>
<evidence type="ECO:0000256" key="1">
    <source>
        <dbReference type="ARBA" id="ARBA00006914"/>
    </source>
</evidence>
<feature type="domain" description="AAA+ ATPase" evidence="5">
    <location>
        <begin position="339"/>
        <end position="485"/>
    </location>
</feature>
<proteinExistence type="inferred from homology"/>
<organism evidence="7">
    <name type="scientific">Perkinsus marinus (strain ATCC 50983 / TXsc)</name>
    <dbReference type="NCBI Taxonomy" id="423536"/>
    <lineage>
        <taxon>Eukaryota</taxon>
        <taxon>Sar</taxon>
        <taxon>Alveolata</taxon>
        <taxon>Perkinsozoa</taxon>
        <taxon>Perkinsea</taxon>
        <taxon>Perkinsida</taxon>
        <taxon>Perkinsidae</taxon>
        <taxon>Perkinsus</taxon>
    </lineage>
</organism>
<evidence type="ECO:0000256" key="2">
    <source>
        <dbReference type="ARBA" id="ARBA00022741"/>
    </source>
</evidence>
<keyword evidence="6" id="KW-0647">Proteasome</keyword>
<dbReference type="Gene3D" id="1.10.8.60">
    <property type="match status" value="1"/>
</dbReference>
<keyword evidence="3" id="KW-0067">ATP-binding</keyword>
<evidence type="ECO:0000256" key="4">
    <source>
        <dbReference type="SAM" id="MobiDB-lite"/>
    </source>
</evidence>
<dbReference type="EMBL" id="GG677256">
    <property type="protein sequence ID" value="EER10677.1"/>
    <property type="molecule type" value="Genomic_DNA"/>
</dbReference>
<dbReference type="GO" id="GO:0005524">
    <property type="term" value="F:ATP binding"/>
    <property type="evidence" value="ECO:0007669"/>
    <property type="project" value="UniProtKB-KW"/>
</dbReference>
<comment type="similarity">
    <text evidence="1">Belongs to the AAA ATPase family.</text>
</comment>
<gene>
    <name evidence="6" type="ORF">Pmar_PMAR000711</name>
</gene>
<dbReference type="InParanoid" id="C5KXF3"/>
<dbReference type="Proteomes" id="UP000007800">
    <property type="component" value="Unassembled WGS sequence"/>
</dbReference>
<dbReference type="Pfam" id="PF00004">
    <property type="entry name" value="AAA"/>
    <property type="match status" value="1"/>
</dbReference>
<evidence type="ECO:0000259" key="5">
    <source>
        <dbReference type="SMART" id="SM00382"/>
    </source>
</evidence>
<accession>C5KXF3</accession>